<dbReference type="Gene3D" id="1.10.357.10">
    <property type="entry name" value="Tetracycline Repressor, domain 2"/>
    <property type="match status" value="1"/>
</dbReference>
<name>M4RC02_9BIFI</name>
<organism evidence="2 3">
    <name type="scientific">Bifidobacterium thermophilum RBL67</name>
    <dbReference type="NCBI Taxonomy" id="1254439"/>
    <lineage>
        <taxon>Bacteria</taxon>
        <taxon>Bacillati</taxon>
        <taxon>Actinomycetota</taxon>
        <taxon>Actinomycetes</taxon>
        <taxon>Bifidobacteriales</taxon>
        <taxon>Bifidobacteriaceae</taxon>
        <taxon>Bifidobacterium</taxon>
    </lineage>
</organism>
<dbReference type="PATRIC" id="fig|1254439.12.peg.698"/>
<proteinExistence type="predicted"/>
<gene>
    <name evidence="2" type="ORF">D805_0703</name>
</gene>
<keyword evidence="3" id="KW-1185">Reference proteome</keyword>
<feature type="domain" description="Transcriptional regulator TetR C-terminal Firmicutes type" evidence="1">
    <location>
        <begin position="46"/>
        <end position="130"/>
    </location>
</feature>
<evidence type="ECO:0000313" key="3">
    <source>
        <dbReference type="Proteomes" id="UP000011835"/>
    </source>
</evidence>
<dbReference type="AlphaFoldDB" id="M4RC02"/>
<dbReference type="Proteomes" id="UP000011835">
    <property type="component" value="Chromosome"/>
</dbReference>
<dbReference type="KEGG" id="btp:D805_0703"/>
<dbReference type="Pfam" id="PF14278">
    <property type="entry name" value="TetR_C_8"/>
    <property type="match status" value="1"/>
</dbReference>
<protein>
    <submittedName>
        <fullName evidence="2">TetR family transcriptional regulator</fullName>
    </submittedName>
</protein>
<dbReference type="InterPro" id="IPR039532">
    <property type="entry name" value="TetR_C_Firmicutes"/>
</dbReference>
<accession>M4RC02</accession>
<dbReference type="EMBL" id="CP004346">
    <property type="protein sequence ID" value="AGH40970.1"/>
    <property type="molecule type" value="Genomic_DNA"/>
</dbReference>
<reference evidence="2 3" key="1">
    <citation type="journal article" date="2013" name="Genome Announc.">
        <title>Complete Genome Sequence of the Probiotic Bifidobacterium thermophilum Strain RBL67.</title>
        <authorList>
            <person name="Jans C."/>
            <person name="Lacroix C."/>
            <person name="Follador R."/>
            <person name="Stevens M.J."/>
        </authorList>
    </citation>
    <scope>NUCLEOTIDE SEQUENCE [LARGE SCALE GENOMIC DNA]</scope>
    <source>
        <strain evidence="2 3">RBL67</strain>
    </source>
</reference>
<evidence type="ECO:0000259" key="1">
    <source>
        <dbReference type="Pfam" id="PF14278"/>
    </source>
</evidence>
<sequence>MRPSSFSGSTSSFTTPAWPSTRHARFLIKTWTHEFESDPDSQPWTVFESLFCHMKKHQAFYEVLHTTGRDNVLRISLREKIGLTQELANEEAYRKAFFADGISGWIEEWIERGMPETPGELNESLRRYVDDVLSNLNQLFVRP</sequence>
<dbReference type="HOGENOM" id="CLU_1802344_0_0_11"/>
<evidence type="ECO:0000313" key="2">
    <source>
        <dbReference type="EMBL" id="AGH40970.1"/>
    </source>
</evidence>